<dbReference type="PATRIC" id="fig|1445510.3.peg.935"/>
<evidence type="ECO:0000256" key="5">
    <source>
        <dbReference type="ARBA" id="ARBA00023014"/>
    </source>
</evidence>
<gene>
    <name evidence="7" type="ORF">YC6258_00955</name>
</gene>
<dbReference type="SFLD" id="SFLDS00029">
    <property type="entry name" value="Radical_SAM"/>
    <property type="match status" value="1"/>
</dbReference>
<dbReference type="GO" id="GO:0046872">
    <property type="term" value="F:metal ion binding"/>
    <property type="evidence" value="ECO:0007669"/>
    <property type="project" value="UniProtKB-KW"/>
</dbReference>
<dbReference type="PANTHER" id="PTHR43306:SF1">
    <property type="entry name" value="7,8-DIHYDRO-6-HYDROXYMETHYLPTERIN DIMETHYLTRANSFERASE"/>
    <property type="match status" value="1"/>
</dbReference>
<dbReference type="CDD" id="cd01335">
    <property type="entry name" value="Radical_SAM"/>
    <property type="match status" value="1"/>
</dbReference>
<evidence type="ECO:0000256" key="3">
    <source>
        <dbReference type="ARBA" id="ARBA00022723"/>
    </source>
</evidence>
<keyword evidence="5" id="KW-0411">Iron-sulfur</keyword>
<name>A0A0C5V0B0_9GAMM</name>
<evidence type="ECO:0000313" key="7">
    <source>
        <dbReference type="EMBL" id="AJQ93005.1"/>
    </source>
</evidence>
<dbReference type="InterPro" id="IPR007197">
    <property type="entry name" value="rSAM"/>
</dbReference>
<dbReference type="OrthoDB" id="9810775at2"/>
<keyword evidence="3" id="KW-0479">Metal-binding</keyword>
<evidence type="ECO:0000256" key="2">
    <source>
        <dbReference type="ARBA" id="ARBA00022691"/>
    </source>
</evidence>
<dbReference type="KEGG" id="gsn:YC6258_00955"/>
<dbReference type="InterPro" id="IPR058240">
    <property type="entry name" value="rSAM_sf"/>
</dbReference>
<evidence type="ECO:0000256" key="4">
    <source>
        <dbReference type="ARBA" id="ARBA00023004"/>
    </source>
</evidence>
<dbReference type="EMBL" id="CP007142">
    <property type="protein sequence ID" value="AJQ93005.1"/>
    <property type="molecule type" value="Genomic_DNA"/>
</dbReference>
<dbReference type="SFLD" id="SFLDG01100">
    <property type="entry name" value="methyltransferase_(Class_D)"/>
    <property type="match status" value="1"/>
</dbReference>
<keyword evidence="4" id="KW-0408">Iron</keyword>
<dbReference type="Pfam" id="PF23545">
    <property type="entry name" value="Zn_ribbon_HMPTM"/>
    <property type="match status" value="1"/>
</dbReference>
<dbReference type="GO" id="GO:0051536">
    <property type="term" value="F:iron-sulfur cluster binding"/>
    <property type="evidence" value="ECO:0007669"/>
    <property type="project" value="UniProtKB-KW"/>
</dbReference>
<dbReference type="RefSeq" id="WP_044615927.1">
    <property type="nucleotide sequence ID" value="NZ_CP007142.1"/>
</dbReference>
<sequence length="470" mass="53462">MAIEQRKQTPYLFYGQTLSLCEQCLTLVPAKILFEGDNVFYQKRCPEHGVQKTKVSTDVAYFKQCKDYIKPGDRPLQFQSRTEYGCPLDCGLCPDHEQHSCLALIEINEECNLNCPVCFADSSPARKRHLPLSDIEFMMDALVASEGEPDVLQISGGEPTIHPEILDILALAKRKPIRHLMINTNGVRIANDPQFVAALADFKPGFEVYLQFDSLQKAALQNLRGVDLRSCRQQALENLERFNISTTLVVTVKKGVNDEEIGAIIDYALQFKCVRGITFQPIQDSGRNDHFDKNKDRFLLSDIRRAVYQQSPHFEAQDIIPLPCNPESISIAYALRDQQRITPVTSLFPKEDLIQDVPNAVSFEKNSLLKDKVIELFSLSSGELNTSERMESLLCCLPKIPALQNLSYENIFRITIVQFLDRYNFCVGNVKRSCIHFVTQGGQIIPFDTYNTLYRNGQVEKLRKQVRRPS</sequence>
<dbReference type="PROSITE" id="PS51918">
    <property type="entry name" value="RADICAL_SAM"/>
    <property type="match status" value="1"/>
</dbReference>
<dbReference type="Pfam" id="PF04055">
    <property type="entry name" value="Radical_SAM"/>
    <property type="match status" value="1"/>
</dbReference>
<dbReference type="Gene3D" id="3.20.20.70">
    <property type="entry name" value="Aldolase class I"/>
    <property type="match status" value="1"/>
</dbReference>
<evidence type="ECO:0000313" key="8">
    <source>
        <dbReference type="Proteomes" id="UP000032266"/>
    </source>
</evidence>
<evidence type="ECO:0000259" key="6">
    <source>
        <dbReference type="PROSITE" id="PS51918"/>
    </source>
</evidence>
<evidence type="ECO:0000256" key="1">
    <source>
        <dbReference type="ARBA" id="ARBA00001966"/>
    </source>
</evidence>
<proteinExistence type="predicted"/>
<dbReference type="InterPro" id="IPR034474">
    <property type="entry name" value="Methyltransferase_Class_D"/>
</dbReference>
<keyword evidence="8" id="KW-1185">Reference proteome</keyword>
<accession>A0A0C5V0B0</accession>
<dbReference type="AlphaFoldDB" id="A0A0C5V0B0"/>
<dbReference type="HOGENOM" id="CLU_023791_0_0_6"/>
<dbReference type="STRING" id="1445510.YC6258_00955"/>
<dbReference type="Proteomes" id="UP000032266">
    <property type="component" value="Chromosome"/>
</dbReference>
<keyword evidence="2" id="KW-0949">S-adenosyl-L-methionine</keyword>
<dbReference type="SUPFAM" id="SSF102114">
    <property type="entry name" value="Radical SAM enzymes"/>
    <property type="match status" value="1"/>
</dbReference>
<organism evidence="7 8">
    <name type="scientific">Gynuella sunshinyii YC6258</name>
    <dbReference type="NCBI Taxonomy" id="1445510"/>
    <lineage>
        <taxon>Bacteria</taxon>
        <taxon>Pseudomonadati</taxon>
        <taxon>Pseudomonadota</taxon>
        <taxon>Gammaproteobacteria</taxon>
        <taxon>Oceanospirillales</taxon>
        <taxon>Saccharospirillaceae</taxon>
        <taxon>Gynuella</taxon>
    </lineage>
</organism>
<reference evidence="7 8" key="1">
    <citation type="submission" date="2014-01" db="EMBL/GenBank/DDBJ databases">
        <title>Full genme sequencing of cellulolytic bacterium Gynuella sunshinyii YC6258T gen. nov., sp. nov.</title>
        <authorList>
            <person name="Khan H."/>
            <person name="Chung E.J."/>
            <person name="Chung Y.R."/>
        </authorList>
    </citation>
    <scope>NUCLEOTIDE SEQUENCE [LARGE SCALE GENOMIC DNA]</scope>
    <source>
        <strain evidence="7 8">YC6258</strain>
    </source>
</reference>
<protein>
    <submittedName>
        <fullName evidence="7">Putative Fe-S oxidoreductase</fullName>
    </submittedName>
</protein>
<comment type="cofactor">
    <cofactor evidence="1">
        <name>[4Fe-4S] cluster</name>
        <dbReference type="ChEBI" id="CHEBI:49883"/>
    </cofactor>
</comment>
<dbReference type="PANTHER" id="PTHR43306">
    <property type="entry name" value="7,8-DIHYDRO-6-HYDROXYMETHYLPTERIN DIMETHYLTRANSFERASE"/>
    <property type="match status" value="1"/>
</dbReference>
<dbReference type="InterPro" id="IPR056488">
    <property type="entry name" value="Zn_ribbon_HMPTM"/>
</dbReference>
<dbReference type="SFLD" id="SFLDG01067">
    <property type="entry name" value="SPASM/twitch_domain_containing"/>
    <property type="match status" value="1"/>
</dbReference>
<dbReference type="GO" id="GO:0003824">
    <property type="term" value="F:catalytic activity"/>
    <property type="evidence" value="ECO:0007669"/>
    <property type="project" value="InterPro"/>
</dbReference>
<feature type="domain" description="Radical SAM core" evidence="6">
    <location>
        <begin position="97"/>
        <end position="310"/>
    </location>
</feature>
<dbReference type="InterPro" id="IPR013785">
    <property type="entry name" value="Aldolase_TIM"/>
</dbReference>